<accession>A0A834ZB87</accession>
<dbReference type="Proteomes" id="UP000655225">
    <property type="component" value="Unassembled WGS sequence"/>
</dbReference>
<evidence type="ECO:0000313" key="3">
    <source>
        <dbReference type="EMBL" id="KAF8402881.1"/>
    </source>
</evidence>
<sequence length="312" mass="35317">MRSLSSLGIGLSLVFGCLLLALVAELYYLLWWKKRSFNRGIEDDYSSPAREFLYMFCWKKPCSLSSTALNSQELCTSVRITDAHVHEPETQLHLHSESKDLLLKPYGEDTVETELMRLHNLSGLPRFLFTIKEETKEDLESEDGKSRGNKSRKGSRGKSLSDLLLAGDTPFLTPLSSPPNFTPLTPTNCYNHHGFNPLFESSTNSEFNRIKSSPPPKFKFLRDAEEKLYRKKLIEEARKRVHENGGSGQDEEVKAPASSIVQDEEDGSFITIVVDKSKERELHHHLPQYHSSSSQVLPLASSPSTFRPPILH</sequence>
<proteinExistence type="predicted"/>
<dbReference type="PROSITE" id="PS51257">
    <property type="entry name" value="PROKAR_LIPOPROTEIN"/>
    <property type="match status" value="1"/>
</dbReference>
<feature type="compositionally biased region" description="Basic residues" evidence="1">
    <location>
        <begin position="147"/>
        <end position="156"/>
    </location>
</feature>
<evidence type="ECO:0000256" key="2">
    <source>
        <dbReference type="SAM" id="Phobius"/>
    </source>
</evidence>
<protein>
    <submittedName>
        <fullName evidence="3">Uncharacterized protein</fullName>
    </submittedName>
</protein>
<reference evidence="3 4" key="1">
    <citation type="submission" date="2020-04" db="EMBL/GenBank/DDBJ databases">
        <title>Plant Genome Project.</title>
        <authorList>
            <person name="Zhang R.-G."/>
        </authorList>
    </citation>
    <scope>NUCLEOTIDE SEQUENCE [LARGE SCALE GENOMIC DNA]</scope>
    <source>
        <strain evidence="3">YNK0</strain>
        <tissue evidence="3">Leaf</tissue>
    </source>
</reference>
<name>A0A834ZB87_TETSI</name>
<organism evidence="3 4">
    <name type="scientific">Tetracentron sinense</name>
    <name type="common">Spur-leaf</name>
    <dbReference type="NCBI Taxonomy" id="13715"/>
    <lineage>
        <taxon>Eukaryota</taxon>
        <taxon>Viridiplantae</taxon>
        <taxon>Streptophyta</taxon>
        <taxon>Embryophyta</taxon>
        <taxon>Tracheophyta</taxon>
        <taxon>Spermatophyta</taxon>
        <taxon>Magnoliopsida</taxon>
        <taxon>Trochodendrales</taxon>
        <taxon>Trochodendraceae</taxon>
        <taxon>Tetracentron</taxon>
    </lineage>
</organism>
<dbReference type="InterPro" id="IPR045884">
    <property type="entry name" value="At5g59350-like"/>
</dbReference>
<keyword evidence="2" id="KW-1133">Transmembrane helix</keyword>
<comment type="caution">
    <text evidence="3">The sequence shown here is derived from an EMBL/GenBank/DDBJ whole genome shotgun (WGS) entry which is preliminary data.</text>
</comment>
<feature type="transmembrane region" description="Helical" evidence="2">
    <location>
        <begin position="6"/>
        <end position="30"/>
    </location>
</feature>
<evidence type="ECO:0000313" key="4">
    <source>
        <dbReference type="Proteomes" id="UP000655225"/>
    </source>
</evidence>
<dbReference type="PANTHER" id="PTHR34054:SF2">
    <property type="entry name" value="EXPRESSED PROTEIN"/>
    <property type="match status" value="1"/>
</dbReference>
<gene>
    <name evidence="3" type="ORF">HHK36_010973</name>
</gene>
<dbReference type="EMBL" id="JABCRI010000007">
    <property type="protein sequence ID" value="KAF8402881.1"/>
    <property type="molecule type" value="Genomic_DNA"/>
</dbReference>
<feature type="region of interest" description="Disordered" evidence="1">
    <location>
        <begin position="241"/>
        <end position="260"/>
    </location>
</feature>
<dbReference type="PANTHER" id="PTHR34054">
    <property type="entry name" value="EXPRESSED PROTEIN"/>
    <property type="match status" value="1"/>
</dbReference>
<keyword evidence="4" id="KW-1185">Reference proteome</keyword>
<evidence type="ECO:0000256" key="1">
    <source>
        <dbReference type="SAM" id="MobiDB-lite"/>
    </source>
</evidence>
<feature type="region of interest" description="Disordered" evidence="1">
    <location>
        <begin position="138"/>
        <end position="159"/>
    </location>
</feature>
<keyword evidence="2" id="KW-0812">Transmembrane</keyword>
<dbReference type="OrthoDB" id="1707227at2759"/>
<dbReference type="OMA" id="YLICCKK"/>
<feature type="region of interest" description="Disordered" evidence="1">
    <location>
        <begin position="287"/>
        <end position="312"/>
    </location>
</feature>
<dbReference type="AlphaFoldDB" id="A0A834ZB87"/>
<feature type="compositionally biased region" description="Low complexity" evidence="1">
    <location>
        <begin position="291"/>
        <end position="304"/>
    </location>
</feature>
<keyword evidence="2" id="KW-0472">Membrane</keyword>